<proteinExistence type="predicted"/>
<dbReference type="STRING" id="717962.CC1_28940"/>
<gene>
    <name evidence="1" type="ORF">CC1_28940</name>
</gene>
<name>D4JAX0_9FIRM</name>
<sequence>MIWKINPQKTGMAEQRFNKNFTKMKILEKST</sequence>
<dbReference type="AlphaFoldDB" id="D4JAX0"/>
<dbReference type="EMBL" id="FP929038">
    <property type="protein sequence ID" value="CBK81491.1"/>
    <property type="molecule type" value="Genomic_DNA"/>
</dbReference>
<organism evidence="1 2">
    <name type="scientific">Coprococcus catus GD/7</name>
    <dbReference type="NCBI Taxonomy" id="717962"/>
    <lineage>
        <taxon>Bacteria</taxon>
        <taxon>Bacillati</taxon>
        <taxon>Bacillota</taxon>
        <taxon>Clostridia</taxon>
        <taxon>Lachnospirales</taxon>
        <taxon>Lachnospiraceae</taxon>
        <taxon>Coprococcus</taxon>
    </lineage>
</organism>
<dbReference type="HOGENOM" id="CLU_3395964_0_0_9"/>
<reference evidence="1 2" key="2">
    <citation type="submission" date="2010-03" db="EMBL/GenBank/DDBJ databases">
        <authorList>
            <person name="Pajon A."/>
        </authorList>
    </citation>
    <scope>NUCLEOTIDE SEQUENCE [LARGE SCALE GENOMIC DNA]</scope>
    <source>
        <strain evidence="1 2">GD/7</strain>
    </source>
</reference>
<evidence type="ECO:0000313" key="1">
    <source>
        <dbReference type="EMBL" id="CBK81491.1"/>
    </source>
</evidence>
<dbReference type="Proteomes" id="UP000008798">
    <property type="component" value="Chromosome"/>
</dbReference>
<reference evidence="1 2" key="1">
    <citation type="submission" date="2010-03" db="EMBL/GenBank/DDBJ databases">
        <title>The genome sequence of Coprococcus catus GD/7.</title>
        <authorList>
            <consortium name="metaHIT consortium -- http://www.metahit.eu/"/>
            <person name="Pajon A."/>
            <person name="Turner K."/>
            <person name="Parkhill J."/>
            <person name="Duncan S."/>
            <person name="Flint H."/>
        </authorList>
    </citation>
    <scope>NUCLEOTIDE SEQUENCE [LARGE SCALE GENOMIC DNA]</scope>
    <source>
        <strain evidence="1 2">GD/7</strain>
    </source>
</reference>
<protein>
    <submittedName>
        <fullName evidence="1">Uncharacterized protein</fullName>
    </submittedName>
</protein>
<accession>D4JAX0</accession>
<dbReference type="KEGG" id="cct:CC1_28940"/>
<evidence type="ECO:0000313" key="2">
    <source>
        <dbReference type="Proteomes" id="UP000008798"/>
    </source>
</evidence>